<dbReference type="RefSeq" id="XP_003091101.2">
    <property type="nucleotide sequence ID" value="XM_003091053.2"/>
</dbReference>
<reference evidence="8 9" key="1">
    <citation type="submission" date="2019-12" db="EMBL/GenBank/DDBJ databases">
        <title>Chromosome-level assembly of the Caenorhabditis remanei genome.</title>
        <authorList>
            <person name="Teterina A.A."/>
            <person name="Willis J.H."/>
            <person name="Phillips P.C."/>
        </authorList>
    </citation>
    <scope>NUCLEOTIDE SEQUENCE [LARGE SCALE GENOMIC DNA]</scope>
    <source>
        <strain evidence="8 9">PX506</strain>
        <tissue evidence="8">Whole organism</tissue>
    </source>
</reference>
<comment type="caution">
    <text evidence="8">The sequence shown here is derived from an EMBL/GenBank/DDBJ whole genome shotgun (WGS) entry which is preliminary data.</text>
</comment>
<evidence type="ECO:0000256" key="4">
    <source>
        <dbReference type="ARBA" id="ARBA00023163"/>
    </source>
</evidence>
<keyword evidence="2" id="KW-0805">Transcription regulation</keyword>
<dbReference type="GO" id="GO:0000978">
    <property type="term" value="F:RNA polymerase II cis-regulatory region sequence-specific DNA binding"/>
    <property type="evidence" value="ECO:0007669"/>
    <property type="project" value="InterPro"/>
</dbReference>
<dbReference type="GO" id="GO:0001708">
    <property type="term" value="P:cell fate specification"/>
    <property type="evidence" value="ECO:0007669"/>
    <property type="project" value="TreeGrafter"/>
</dbReference>
<dbReference type="GO" id="GO:0045893">
    <property type="term" value="P:positive regulation of DNA-templated transcription"/>
    <property type="evidence" value="ECO:0007669"/>
    <property type="project" value="InterPro"/>
</dbReference>
<name>A0A6A5FUE3_CAERE</name>
<dbReference type="GeneID" id="9797709"/>
<keyword evidence="3 6" id="KW-0238">DNA-binding</keyword>
<dbReference type="EMBL" id="WUAV01000006">
    <property type="protein sequence ID" value="KAF1746125.1"/>
    <property type="molecule type" value="Genomic_DNA"/>
</dbReference>
<feature type="domain" description="T-box" evidence="7">
    <location>
        <begin position="183"/>
        <end position="356"/>
    </location>
</feature>
<evidence type="ECO:0000313" key="8">
    <source>
        <dbReference type="EMBL" id="KAF1746125.1"/>
    </source>
</evidence>
<gene>
    <name evidence="8" type="ORF">GCK72_022577</name>
</gene>
<evidence type="ECO:0000256" key="2">
    <source>
        <dbReference type="ARBA" id="ARBA00023015"/>
    </source>
</evidence>
<dbReference type="GO" id="GO:0000981">
    <property type="term" value="F:DNA-binding transcription factor activity, RNA polymerase II-specific"/>
    <property type="evidence" value="ECO:0007669"/>
    <property type="project" value="TreeGrafter"/>
</dbReference>
<dbReference type="CDD" id="cd00182">
    <property type="entry name" value="T-box"/>
    <property type="match status" value="1"/>
</dbReference>
<keyword evidence="5 6" id="KW-0539">Nucleus</keyword>
<dbReference type="CTD" id="9797709"/>
<dbReference type="SMART" id="SM00425">
    <property type="entry name" value="TBOX"/>
    <property type="match status" value="1"/>
</dbReference>
<dbReference type="PANTHER" id="PTHR11267:SF189">
    <property type="entry name" value="T-BOX PROTEIN 31-RELATED"/>
    <property type="match status" value="1"/>
</dbReference>
<comment type="caution">
    <text evidence="6">Lacks conserved residue(s) required for the propagation of feature annotation.</text>
</comment>
<evidence type="ECO:0000256" key="6">
    <source>
        <dbReference type="PROSITE-ProRule" id="PRU00201"/>
    </source>
</evidence>
<evidence type="ECO:0000256" key="5">
    <source>
        <dbReference type="ARBA" id="ARBA00023242"/>
    </source>
</evidence>
<dbReference type="GO" id="GO:0000785">
    <property type="term" value="C:chromatin"/>
    <property type="evidence" value="ECO:0007669"/>
    <property type="project" value="TreeGrafter"/>
</dbReference>
<dbReference type="Proteomes" id="UP000483820">
    <property type="component" value="Chromosome X"/>
</dbReference>
<dbReference type="Gene3D" id="2.60.40.820">
    <property type="entry name" value="Transcription factor, T-box"/>
    <property type="match status" value="1"/>
</dbReference>
<sequence>MQFISSPLAPPTREIDRALPLHKATKPTNSIFLQIVADSQLARSFGDPDTKYTSKSYDLPPTFTVMSIQPTGRFTTSPSSSMRLNLMNHLIEEAGKGAEKKWGSVKYTTEHRPLIESLNEFQTICHHSYHDKVEESAAQSSLDSATTTASRLISFAQAPPTKLCVCRMSTTATSTTSGIKVSLFNQDQWEKFYPQTEMILTRNKGRQLFPLLNYILKGLDPDSVYAVFLHFERVDNYKYEFSCNKWEKKQSGNEIPPIEMKQHIHGWRNGSHWMNGPVSFKHVKLTNDPDNTKVDSVYVQSMHKHLPVISILKTGDTVKEEFRLGLTEFIGVTSYQNTHICSLKIELNPHATRFKVTGGHNKVSEEKNKRRGIKRPAQNLPYQFSLSEMQAAPQFVNQYSVRVHPNQENQIGMYPMQMAPGIPGTTHTYNSQGLSNNYPYQQQNQMMINMVPWYPMNMSMGPWQGMHMYPGMVANMVPRMPLTSYSQNWQYPQGSMVPWNGEYGQREAGN</sequence>
<dbReference type="KEGG" id="crq:GCK72_022577"/>
<organism evidence="8 9">
    <name type="scientific">Caenorhabditis remanei</name>
    <name type="common">Caenorhabditis vulgaris</name>
    <dbReference type="NCBI Taxonomy" id="31234"/>
    <lineage>
        <taxon>Eukaryota</taxon>
        <taxon>Metazoa</taxon>
        <taxon>Ecdysozoa</taxon>
        <taxon>Nematoda</taxon>
        <taxon>Chromadorea</taxon>
        <taxon>Rhabditida</taxon>
        <taxon>Rhabditina</taxon>
        <taxon>Rhabditomorpha</taxon>
        <taxon>Rhabditoidea</taxon>
        <taxon>Rhabditidae</taxon>
        <taxon>Peloderinae</taxon>
        <taxon>Caenorhabditis</taxon>
    </lineage>
</organism>
<evidence type="ECO:0000259" key="7">
    <source>
        <dbReference type="PROSITE" id="PS50252"/>
    </source>
</evidence>
<protein>
    <recommendedName>
        <fullName evidence="7">T-box domain-containing protein</fullName>
    </recommendedName>
</protein>
<dbReference type="InterPro" id="IPR036960">
    <property type="entry name" value="T-box_sf"/>
</dbReference>
<dbReference type="FunFam" id="2.60.40.820:FF:000013">
    <property type="entry name" value="T-box transcription factor tbx-9"/>
    <property type="match status" value="1"/>
</dbReference>
<dbReference type="InterPro" id="IPR008967">
    <property type="entry name" value="p53-like_TF_DNA-bd_sf"/>
</dbReference>
<accession>A0A6A5FUE3</accession>
<dbReference type="PRINTS" id="PR00937">
    <property type="entry name" value="TBOX"/>
</dbReference>
<dbReference type="Pfam" id="PF00907">
    <property type="entry name" value="T-box"/>
    <property type="match status" value="1"/>
</dbReference>
<dbReference type="SUPFAM" id="SSF49417">
    <property type="entry name" value="p53-like transcription factors"/>
    <property type="match status" value="1"/>
</dbReference>
<dbReference type="InterPro" id="IPR046360">
    <property type="entry name" value="T-box_DNA-bd"/>
</dbReference>
<dbReference type="AlphaFoldDB" id="A0A6A5FUE3"/>
<dbReference type="InterPro" id="IPR001699">
    <property type="entry name" value="TF_T-box"/>
</dbReference>
<proteinExistence type="predicted"/>
<dbReference type="PROSITE" id="PS50252">
    <property type="entry name" value="TBOX_3"/>
    <property type="match status" value="1"/>
</dbReference>
<evidence type="ECO:0000256" key="1">
    <source>
        <dbReference type="ARBA" id="ARBA00004123"/>
    </source>
</evidence>
<comment type="subcellular location">
    <subcellularLocation>
        <location evidence="1 6">Nucleus</location>
    </subcellularLocation>
</comment>
<dbReference type="GO" id="GO:0005634">
    <property type="term" value="C:nucleus"/>
    <property type="evidence" value="ECO:0007669"/>
    <property type="project" value="UniProtKB-SubCell"/>
</dbReference>
<dbReference type="PANTHER" id="PTHR11267">
    <property type="entry name" value="T-BOX PROTEIN-RELATED"/>
    <property type="match status" value="1"/>
</dbReference>
<evidence type="ECO:0000313" key="9">
    <source>
        <dbReference type="Proteomes" id="UP000483820"/>
    </source>
</evidence>
<keyword evidence="4" id="KW-0804">Transcription</keyword>
<evidence type="ECO:0000256" key="3">
    <source>
        <dbReference type="ARBA" id="ARBA00023125"/>
    </source>
</evidence>